<dbReference type="Pfam" id="PF08022">
    <property type="entry name" value="FAD_binding_8"/>
    <property type="match status" value="1"/>
</dbReference>
<dbReference type="GO" id="GO:0005509">
    <property type="term" value="F:calcium ion binding"/>
    <property type="evidence" value="ECO:0007669"/>
    <property type="project" value="InterPro"/>
</dbReference>
<dbReference type="GO" id="GO:0006952">
    <property type="term" value="P:defense response"/>
    <property type="evidence" value="ECO:0007669"/>
    <property type="project" value="TreeGrafter"/>
</dbReference>
<dbReference type="InterPro" id="IPR013121">
    <property type="entry name" value="Fe_red_NAD-bd_6"/>
</dbReference>
<keyword evidence="2" id="KW-0285">Flavoprotein</keyword>
<reference evidence="14" key="3">
    <citation type="submission" date="2025-09" db="UniProtKB">
        <authorList>
            <consortium name="Ensembl"/>
        </authorList>
    </citation>
    <scope>IDENTIFICATION</scope>
</reference>
<comment type="subcellular location">
    <subcellularLocation>
        <location evidence="1">Membrane</location>
        <topology evidence="1">Multi-pass membrane protein</topology>
    </subcellularLocation>
</comment>
<evidence type="ECO:0000256" key="6">
    <source>
        <dbReference type="ARBA" id="ARBA00022837"/>
    </source>
</evidence>
<reference evidence="14" key="2">
    <citation type="submission" date="2025-08" db="UniProtKB">
        <authorList>
            <consortium name="Ensembl"/>
        </authorList>
    </citation>
    <scope>IDENTIFICATION</scope>
</reference>
<feature type="transmembrane region" description="Helical" evidence="11">
    <location>
        <begin position="222"/>
        <end position="241"/>
    </location>
</feature>
<dbReference type="PANTHER" id="PTHR11972:SF58">
    <property type="entry name" value="NADPH OXIDASE 5"/>
    <property type="match status" value="1"/>
</dbReference>
<dbReference type="Ensembl" id="ENSAPLT00020005166.1">
    <property type="protein sequence ID" value="ENSAPLP00020004787.1"/>
    <property type="gene ID" value="ENSAPLG00020003537.1"/>
</dbReference>
<dbReference type="AlphaFoldDB" id="A0A8B9QXC9"/>
<evidence type="ECO:0000256" key="5">
    <source>
        <dbReference type="ARBA" id="ARBA00022827"/>
    </source>
</evidence>
<dbReference type="InterPro" id="IPR002048">
    <property type="entry name" value="EF_hand_dom"/>
</dbReference>
<dbReference type="Pfam" id="PF08030">
    <property type="entry name" value="NAD_binding_6"/>
    <property type="match status" value="1"/>
</dbReference>
<proteinExistence type="predicted"/>
<keyword evidence="7" id="KW-0521">NADP</keyword>
<accession>A0A8B9QXC9</accession>
<dbReference type="CDD" id="cd06186">
    <property type="entry name" value="NOX_Duox_like_FAD_NADP"/>
    <property type="match status" value="1"/>
</dbReference>
<dbReference type="Pfam" id="PF13405">
    <property type="entry name" value="EF-hand_6"/>
    <property type="match status" value="1"/>
</dbReference>
<keyword evidence="9" id="KW-0560">Oxidoreductase</keyword>
<dbReference type="SFLD" id="SFLDG01168">
    <property type="entry name" value="Ferric_reductase_subgroup_(FRE"/>
    <property type="match status" value="1"/>
</dbReference>
<dbReference type="InterPro" id="IPR013130">
    <property type="entry name" value="Fe3_Rdtase_TM_dom"/>
</dbReference>
<evidence type="ECO:0000259" key="13">
    <source>
        <dbReference type="PROSITE" id="PS51384"/>
    </source>
</evidence>
<reference evidence="14" key="1">
    <citation type="submission" date="2019-08" db="EMBL/GenBank/DDBJ databases">
        <title>Three high-quality genomes provides insights into domestication of ducks.</title>
        <authorList>
            <person name="Hou Z.C."/>
            <person name="Zhu F."/>
            <person name="Yin Z.T."/>
            <person name="Zhang F."/>
        </authorList>
    </citation>
    <scope>NUCLEOTIDE SEQUENCE [LARGE SCALE GENOMIC DNA]</scope>
</reference>
<dbReference type="SUPFAM" id="SSF63380">
    <property type="entry name" value="Riboflavin synthase domain-like"/>
    <property type="match status" value="1"/>
</dbReference>
<evidence type="ECO:0000259" key="12">
    <source>
        <dbReference type="PROSITE" id="PS50222"/>
    </source>
</evidence>
<dbReference type="SMART" id="SM00054">
    <property type="entry name" value="EFh"/>
    <property type="match status" value="2"/>
</dbReference>
<evidence type="ECO:0000256" key="9">
    <source>
        <dbReference type="ARBA" id="ARBA00023002"/>
    </source>
</evidence>
<name>A0A8B9QXC9_ANAPL</name>
<dbReference type="CDD" id="cd00051">
    <property type="entry name" value="EFh"/>
    <property type="match status" value="1"/>
</dbReference>
<dbReference type="InterPro" id="IPR039261">
    <property type="entry name" value="FNR_nucleotide-bd"/>
</dbReference>
<evidence type="ECO:0000256" key="4">
    <source>
        <dbReference type="ARBA" id="ARBA00022723"/>
    </source>
</evidence>
<evidence type="ECO:0000256" key="8">
    <source>
        <dbReference type="ARBA" id="ARBA00022989"/>
    </source>
</evidence>
<dbReference type="FunFam" id="3.40.50.80:FF:000012">
    <property type="entry name" value="NADPH oxidase, isoform B"/>
    <property type="match status" value="1"/>
</dbReference>
<dbReference type="PROSITE" id="PS51384">
    <property type="entry name" value="FAD_FR"/>
    <property type="match status" value="1"/>
</dbReference>
<keyword evidence="3 11" id="KW-0812">Transmembrane</keyword>
<evidence type="ECO:0000256" key="11">
    <source>
        <dbReference type="SAM" id="Phobius"/>
    </source>
</evidence>
<keyword evidence="4" id="KW-0479">Metal-binding</keyword>
<keyword evidence="10 11" id="KW-0472">Membrane</keyword>
<dbReference type="SUPFAM" id="SSF47473">
    <property type="entry name" value="EF-hand"/>
    <property type="match status" value="1"/>
</dbReference>
<protein>
    <submittedName>
        <fullName evidence="14">NADPH oxidase 5</fullName>
    </submittedName>
</protein>
<dbReference type="Pfam" id="PF01794">
    <property type="entry name" value="Ferric_reduct"/>
    <property type="match status" value="1"/>
</dbReference>
<evidence type="ECO:0000256" key="2">
    <source>
        <dbReference type="ARBA" id="ARBA00022630"/>
    </source>
</evidence>
<feature type="transmembrane region" description="Helical" evidence="11">
    <location>
        <begin position="247"/>
        <end position="272"/>
    </location>
</feature>
<feature type="domain" description="EF-hand" evidence="12">
    <location>
        <begin position="48"/>
        <end position="83"/>
    </location>
</feature>
<evidence type="ECO:0000256" key="10">
    <source>
        <dbReference type="ARBA" id="ARBA00023136"/>
    </source>
</evidence>
<sequence length="720" mass="80313">PGDKAGCDAMSAGEDAAWLRWVAKQFESIAGADRQIHLEQFKAALKVKESFFAERLFALFDSDGSGTISLEELLSALSLLVHGSETDKLRFLFQVYDVDCIKNPPERQQFTGSCQGVPGGSGAIDPAELRLVLRACLRESAVSLPPPRLDDLARALFEAADKDGSGSITFEELRAELEAFPGVMENLSISAVSWLKPPPPPKRSRRPRYLTAAYWHNHGSQLAFLGGYTSLNLLLFTLAALRHAGLGGWVAVARGCGQCLNFNCAFIAVLMLRRCLSWLRATPVAQVLPLDHSVWLHQLVGYVVLALGAVHTGAHVANFSRLAQQDGHRALTEFLLTGASLSGLALQGLLAAMLAFSSPCVRRGGHFEVFYWSHLSYVSVWVLLLLHAPNFWKWFMVGLVVSRAVGLRIVEVNLLPSKVTHLVVQRPRSFRFRPGDYVYLNVPAIAAYEWHPFTISSAPEQQGTIWLHVRARGQWTSRLHEYCGHPEVPQPCGNLQRARWWRWAKVGEVSTGPGKSHRLCSIKCYIDGPYGTPTRRIFTSEHAVLIGAGIGITPFASILQSIMYRLRKQSHDYKQGESLRGEDMTLRKVDFIWINRDQKHFEWFISLLAKLELEQAEQEPGGRFLELHLYLTAALGKSDVRAVGLQLALDLLAAKEHKDSITGLRARTQPGRPDWSKVFGKVAEERKGKVQVFFCGSPALAKVIRAHCERFGFRFFKENF</sequence>
<dbReference type="InterPro" id="IPR013112">
    <property type="entry name" value="FAD-bd_8"/>
</dbReference>
<keyword evidence="5" id="KW-0274">FAD</keyword>
<dbReference type="FunFam" id="1.10.238.10:FF:000210">
    <property type="entry name" value="NADPH oxidase 5 isoform X2"/>
    <property type="match status" value="1"/>
</dbReference>
<feature type="transmembrane region" description="Helical" evidence="11">
    <location>
        <begin position="369"/>
        <end position="386"/>
    </location>
</feature>
<evidence type="ECO:0000313" key="14">
    <source>
        <dbReference type="Ensembl" id="ENSAPLP00020004787.1"/>
    </source>
</evidence>
<dbReference type="GO" id="GO:0043020">
    <property type="term" value="C:NADPH oxidase complex"/>
    <property type="evidence" value="ECO:0007669"/>
    <property type="project" value="TreeGrafter"/>
</dbReference>
<dbReference type="InterPro" id="IPR018247">
    <property type="entry name" value="EF_Hand_1_Ca_BS"/>
</dbReference>
<dbReference type="InterPro" id="IPR050369">
    <property type="entry name" value="RBOH/FRE"/>
</dbReference>
<evidence type="ECO:0000256" key="3">
    <source>
        <dbReference type="ARBA" id="ARBA00022692"/>
    </source>
</evidence>
<feature type="domain" description="EF-hand" evidence="12">
    <location>
        <begin position="148"/>
        <end position="183"/>
    </location>
</feature>
<keyword evidence="8 11" id="KW-1133">Transmembrane helix</keyword>
<dbReference type="InterPro" id="IPR017927">
    <property type="entry name" value="FAD-bd_FR_type"/>
</dbReference>
<dbReference type="PROSITE" id="PS50222">
    <property type="entry name" value="EF_HAND_2"/>
    <property type="match status" value="2"/>
</dbReference>
<dbReference type="Gene3D" id="3.40.50.80">
    <property type="entry name" value="Nucleotide-binding domain of ferredoxin-NADP reductase (FNR) module"/>
    <property type="match status" value="1"/>
</dbReference>
<dbReference type="Gene3D" id="2.40.30.10">
    <property type="entry name" value="Translation factors"/>
    <property type="match status" value="1"/>
</dbReference>
<dbReference type="InterPro" id="IPR017938">
    <property type="entry name" value="Riboflavin_synthase-like_b-brl"/>
</dbReference>
<dbReference type="PANTHER" id="PTHR11972">
    <property type="entry name" value="NADPH OXIDASE"/>
    <property type="match status" value="1"/>
</dbReference>
<dbReference type="SFLD" id="SFLDS00052">
    <property type="entry name" value="Ferric_Reductase_Domain"/>
    <property type="match status" value="1"/>
</dbReference>
<dbReference type="GO" id="GO:0042554">
    <property type="term" value="P:superoxide anion generation"/>
    <property type="evidence" value="ECO:0007669"/>
    <property type="project" value="TreeGrafter"/>
</dbReference>
<evidence type="ECO:0000313" key="15">
    <source>
        <dbReference type="Proteomes" id="UP000694400"/>
    </source>
</evidence>
<feature type="transmembrane region" description="Helical" evidence="11">
    <location>
        <begin position="334"/>
        <end position="357"/>
    </location>
</feature>
<keyword evidence="6" id="KW-0106">Calcium</keyword>
<dbReference type="Pfam" id="PF13202">
    <property type="entry name" value="EF-hand_5"/>
    <property type="match status" value="1"/>
</dbReference>
<dbReference type="InterPro" id="IPR011992">
    <property type="entry name" value="EF-hand-dom_pair"/>
</dbReference>
<dbReference type="FunFam" id="2.40.30.10:FF:000056">
    <property type="entry name" value="NADPH oxidase 5"/>
    <property type="match status" value="1"/>
</dbReference>
<dbReference type="SFLD" id="SFLDG01169">
    <property type="entry name" value="NADPH_oxidase_subgroup_(NOX)"/>
    <property type="match status" value="1"/>
</dbReference>
<dbReference type="SUPFAM" id="SSF52343">
    <property type="entry name" value="Ferredoxin reductase-like, C-terminal NADP-linked domain"/>
    <property type="match status" value="1"/>
</dbReference>
<feature type="transmembrane region" description="Helical" evidence="11">
    <location>
        <begin position="293"/>
        <end position="314"/>
    </location>
</feature>
<dbReference type="Gene3D" id="1.10.238.10">
    <property type="entry name" value="EF-hand"/>
    <property type="match status" value="1"/>
</dbReference>
<dbReference type="GO" id="GO:0016175">
    <property type="term" value="F:superoxide-generating NAD(P)H oxidase activity"/>
    <property type="evidence" value="ECO:0007669"/>
    <property type="project" value="TreeGrafter"/>
</dbReference>
<evidence type="ECO:0000256" key="7">
    <source>
        <dbReference type="ARBA" id="ARBA00022857"/>
    </source>
</evidence>
<dbReference type="Proteomes" id="UP000694400">
    <property type="component" value="Chromosome 12"/>
</dbReference>
<feature type="domain" description="FAD-binding FR-type" evidence="13">
    <location>
        <begin position="402"/>
        <end position="536"/>
    </location>
</feature>
<dbReference type="PROSITE" id="PS00018">
    <property type="entry name" value="EF_HAND_1"/>
    <property type="match status" value="2"/>
</dbReference>
<organism evidence="14 15">
    <name type="scientific">Anas platyrhynchos</name>
    <name type="common">Mallard</name>
    <name type="synonym">Anas boschas</name>
    <dbReference type="NCBI Taxonomy" id="8839"/>
    <lineage>
        <taxon>Eukaryota</taxon>
        <taxon>Metazoa</taxon>
        <taxon>Chordata</taxon>
        <taxon>Craniata</taxon>
        <taxon>Vertebrata</taxon>
        <taxon>Euteleostomi</taxon>
        <taxon>Archelosauria</taxon>
        <taxon>Archosauria</taxon>
        <taxon>Dinosauria</taxon>
        <taxon>Saurischia</taxon>
        <taxon>Theropoda</taxon>
        <taxon>Coelurosauria</taxon>
        <taxon>Aves</taxon>
        <taxon>Neognathae</taxon>
        <taxon>Galloanserae</taxon>
        <taxon>Anseriformes</taxon>
        <taxon>Anatidae</taxon>
        <taxon>Anatinae</taxon>
        <taxon>Anas</taxon>
    </lineage>
</organism>
<evidence type="ECO:0000256" key="1">
    <source>
        <dbReference type="ARBA" id="ARBA00004141"/>
    </source>
</evidence>